<dbReference type="NCBIfam" id="TIGR04363">
    <property type="entry name" value="LD_lanti_pre"/>
    <property type="match status" value="1"/>
</dbReference>
<evidence type="ECO:0000313" key="2">
    <source>
        <dbReference type="Proteomes" id="UP000008703"/>
    </source>
</evidence>
<sequence length="57" mass="5938">MSMNPEAATTQVDVDFTLDVRVIEAGLPVRDLLRDTSDNCGSSCSGTACTSFVGDPA</sequence>
<dbReference type="InterPro" id="IPR027575">
    <property type="entry name" value="LD_lanti_pre"/>
</dbReference>
<dbReference type="HOGENOM" id="CLU_3012554_0_0_11"/>
<protein>
    <recommendedName>
        <fullName evidence="3">FxLD family lantipeptide</fullName>
    </recommendedName>
</protein>
<dbReference type="KEGG" id="svl:Strvi_1313"/>
<reference evidence="1" key="1">
    <citation type="submission" date="2011-08" db="EMBL/GenBank/DDBJ databases">
        <title>Complete sequence of chromosome of Streptomyces violaceusniger Tu 4113.</title>
        <authorList>
            <consortium name="US DOE Joint Genome Institute"/>
            <person name="Lucas S."/>
            <person name="Han J."/>
            <person name="Lapidus A."/>
            <person name="Cheng J.-F."/>
            <person name="Goodwin L."/>
            <person name="Pitluck S."/>
            <person name="Peters L."/>
            <person name="Ivanova N."/>
            <person name="Daligault H."/>
            <person name="Detter J.C."/>
            <person name="Han C."/>
            <person name="Tapia R."/>
            <person name="Land M."/>
            <person name="Hauser L."/>
            <person name="Kyrpides N."/>
            <person name="Ivanova N."/>
            <person name="Pagani I."/>
            <person name="Hagen A."/>
            <person name="Katz L."/>
            <person name="Fiedler H.-P."/>
            <person name="Keasling J."/>
            <person name="Fortman J."/>
            <person name="Woyke T."/>
        </authorList>
    </citation>
    <scope>NUCLEOTIDE SEQUENCE [LARGE SCALE GENOMIC DNA]</scope>
    <source>
        <strain evidence="1">Tu 4113</strain>
    </source>
</reference>
<dbReference type="RefSeq" id="WP_014054575.1">
    <property type="nucleotide sequence ID" value="NC_015957.1"/>
</dbReference>
<dbReference type="AlphaFoldDB" id="G2PDA5"/>
<proteinExistence type="predicted"/>
<evidence type="ECO:0000313" key="1">
    <source>
        <dbReference type="EMBL" id="AEM81063.1"/>
    </source>
</evidence>
<organism evidence="1 2">
    <name type="scientific">Streptomyces violaceusniger (strain Tu 4113)</name>
    <dbReference type="NCBI Taxonomy" id="653045"/>
    <lineage>
        <taxon>Bacteria</taxon>
        <taxon>Bacillati</taxon>
        <taxon>Actinomycetota</taxon>
        <taxon>Actinomycetes</taxon>
        <taxon>Kitasatosporales</taxon>
        <taxon>Streptomycetaceae</taxon>
        <taxon>Streptomyces</taxon>
        <taxon>Streptomyces violaceusniger group</taxon>
    </lineage>
</organism>
<dbReference type="EMBL" id="CP002994">
    <property type="protein sequence ID" value="AEM81063.1"/>
    <property type="molecule type" value="Genomic_DNA"/>
</dbReference>
<gene>
    <name evidence="1" type="ORF">Strvi_1313</name>
</gene>
<accession>G2PDA5</accession>
<dbReference type="eggNOG" id="ENOG5031TJV">
    <property type="taxonomic scope" value="Bacteria"/>
</dbReference>
<dbReference type="Proteomes" id="UP000008703">
    <property type="component" value="Chromosome"/>
</dbReference>
<keyword evidence="2" id="KW-1185">Reference proteome</keyword>
<evidence type="ECO:0008006" key="3">
    <source>
        <dbReference type="Google" id="ProtNLM"/>
    </source>
</evidence>
<name>G2PDA5_STRV4</name>